<dbReference type="SUPFAM" id="SSF55083">
    <property type="entry name" value="6-hydroxymethyl-7,8-dihydropterin pyrophosphokinase, HPPK"/>
    <property type="match status" value="1"/>
</dbReference>
<dbReference type="Pfam" id="PF01288">
    <property type="entry name" value="HPPK"/>
    <property type="match status" value="1"/>
</dbReference>
<comment type="catalytic activity">
    <reaction evidence="2">
        <text>6-hydroxymethyl-7,8-dihydropterin + ATP = (7,8-dihydropterin-6-yl)methyl diphosphate + AMP + H(+)</text>
        <dbReference type="Rhea" id="RHEA:11412"/>
        <dbReference type="ChEBI" id="CHEBI:15378"/>
        <dbReference type="ChEBI" id="CHEBI:30616"/>
        <dbReference type="ChEBI" id="CHEBI:44841"/>
        <dbReference type="ChEBI" id="CHEBI:72950"/>
        <dbReference type="ChEBI" id="CHEBI:456215"/>
        <dbReference type="EC" id="2.7.6.3"/>
    </reaction>
</comment>
<dbReference type="InterPro" id="IPR035907">
    <property type="entry name" value="Hppk_sf"/>
</dbReference>
<dbReference type="Pfam" id="PF00809">
    <property type="entry name" value="Pterin_bind"/>
    <property type="match status" value="2"/>
</dbReference>
<comment type="pathway">
    <text evidence="5">Cofactor biosynthesis; tetrahydrofolate biosynthesis; 2-amino-4-hydroxy-6-hydroxymethyl-7,8-dihydropteridine diphosphate from 7,8-dihydroneopterin triphosphate: step 4/4.</text>
</comment>
<dbReference type="GO" id="GO:0046656">
    <property type="term" value="P:folic acid biosynthetic process"/>
    <property type="evidence" value="ECO:0007669"/>
    <property type="project" value="UniProtKB-KW"/>
</dbReference>
<gene>
    <name evidence="17" type="ORF">METBISCDRAFT_23252</name>
</gene>
<dbReference type="AlphaFoldDB" id="A0A4P9ZEY2"/>
<keyword evidence="9" id="KW-0479">Metal-binding</keyword>
<evidence type="ECO:0000256" key="6">
    <source>
        <dbReference type="ARBA" id="ARBA00009640"/>
    </source>
</evidence>
<dbReference type="GO" id="GO:0046654">
    <property type="term" value="P:tetrahydrofolate biosynthetic process"/>
    <property type="evidence" value="ECO:0007669"/>
    <property type="project" value="UniProtKB-UniPathway"/>
</dbReference>
<dbReference type="Gene3D" id="3.30.70.560">
    <property type="entry name" value="7,8-Dihydro-6-hydroxymethylpterin-pyrophosphokinase HPPK"/>
    <property type="match status" value="1"/>
</dbReference>
<dbReference type="SUPFAM" id="SSF55620">
    <property type="entry name" value="Tetrahydrobiopterin biosynthesis enzymes-like"/>
    <property type="match status" value="2"/>
</dbReference>
<dbReference type="InterPro" id="IPR000489">
    <property type="entry name" value="Pterin-binding_dom"/>
</dbReference>
<dbReference type="OrthoDB" id="615426at2759"/>
<keyword evidence="18" id="KW-1185">Reference proteome</keyword>
<dbReference type="PROSITE" id="PS00793">
    <property type="entry name" value="DHPS_2"/>
    <property type="match status" value="1"/>
</dbReference>
<organism evidence="17 18">
    <name type="scientific">Metschnikowia bicuspidata</name>
    <dbReference type="NCBI Taxonomy" id="27322"/>
    <lineage>
        <taxon>Eukaryota</taxon>
        <taxon>Fungi</taxon>
        <taxon>Dikarya</taxon>
        <taxon>Ascomycota</taxon>
        <taxon>Saccharomycotina</taxon>
        <taxon>Pichiomycetes</taxon>
        <taxon>Metschnikowiaceae</taxon>
        <taxon>Metschnikowia</taxon>
    </lineage>
</organism>
<evidence type="ECO:0000256" key="14">
    <source>
        <dbReference type="ARBA" id="ARBA00022909"/>
    </source>
</evidence>
<keyword evidence="10" id="KW-0547">Nucleotide-binding</keyword>
<dbReference type="SUPFAM" id="SSF51717">
    <property type="entry name" value="Dihydropteroate synthetase-like"/>
    <property type="match status" value="1"/>
</dbReference>
<dbReference type="CDD" id="cd00483">
    <property type="entry name" value="HPPK"/>
    <property type="match status" value="1"/>
</dbReference>
<name>A0A4P9ZEY2_9ASCO</name>
<evidence type="ECO:0000256" key="9">
    <source>
        <dbReference type="ARBA" id="ARBA00022723"/>
    </source>
</evidence>
<evidence type="ECO:0000256" key="5">
    <source>
        <dbReference type="ARBA" id="ARBA00005051"/>
    </source>
</evidence>
<sequence>MGLRDSVIIGLDYWKRPTPHPVAFDVTFSTDFSQACKTDDLHYSLNYLAISTKISQFLQKNRFRNFSSLGGVANAVHNLLEQEQRVCSEMRVCASAPKIDIRAPISFGTTSGAAGTYRIHGLRALALIGIFTFERLRRQYVSLEIALEVPLAHLDVGKVSESVQNYVEATNFKTVEALVKLACQWIFQNFTAVDRASVRVCKPHAIVYTDSVGVSCEYKRAELAPEPPITMDASKHDQDASFNLPVAATSDYAGTHDVYVAFGSNEDAPLRNIAQALSLLEQHPQITIEQTLALYMSKPMYHLDQADFCNGVVKLSVRDMSPHALLDVLKEIEYERLLRVKQFANDLRIIDLDLILFGRATITSERLVVPHKAMLDRTFVLQPLCELLPPDFVHPVTAEPVHDHLARLLRLLVDHTVQKSSELIQLVPTAHGRRLEFRSNQQSPTVLMGVFNATPDLFSDGGRRYNLDRQTIVDMARTMKRQGARIIDVGGVSTRPGSTAPSADDEIARVVRVVEAIRLDPALDDILVSVDTYRACVAEKAVAAGADIVNDVSMGLFDPAMFAFVAKSGCGYVMNHTRGTPATMGVLTDFDASRDDNSVEYFVDAHLGDLPPLDDAVQALLTSVSRELVSQLQAAFSQGVRRWQMILDPGVGFAKNTRQNLALVRHCSRVKRYSRWDPDLQAYVSLRGLAMLVGTSRKRFLGEITDIPVASDRAVPTAASVVACVEQGVDIVRVHDLDEARQAVQVADALYRG</sequence>
<dbReference type="NCBIfam" id="TIGR00526">
    <property type="entry name" value="folB_dom"/>
    <property type="match status" value="1"/>
</dbReference>
<keyword evidence="13" id="KW-0460">Magnesium</keyword>
<dbReference type="InterPro" id="IPR011005">
    <property type="entry name" value="Dihydropteroate_synth-like_sf"/>
</dbReference>
<evidence type="ECO:0000256" key="3">
    <source>
        <dbReference type="ARBA" id="ARBA00001946"/>
    </source>
</evidence>
<dbReference type="InterPro" id="IPR006390">
    <property type="entry name" value="DHP_synth_dom"/>
</dbReference>
<evidence type="ECO:0000256" key="2">
    <source>
        <dbReference type="ARBA" id="ARBA00000198"/>
    </source>
</evidence>
<dbReference type="NCBIfam" id="TIGR01498">
    <property type="entry name" value="folK"/>
    <property type="match status" value="1"/>
</dbReference>
<comment type="pathway">
    <text evidence="4">Cofactor biosynthesis; tetrahydrofolate biosynthesis; 7,8-dihydrofolate from 2-amino-4-hydroxy-6-hydroxymethyl-7,8-dihydropteridine diphosphate and 4-aminobenzoate: step 1/2.</text>
</comment>
<evidence type="ECO:0000313" key="18">
    <source>
        <dbReference type="Proteomes" id="UP000268321"/>
    </source>
</evidence>
<keyword evidence="12" id="KW-0067">ATP-binding</keyword>
<protein>
    <submittedName>
        <fullName evidence="17">Dihydropteroate synthase</fullName>
    </submittedName>
</protein>
<evidence type="ECO:0000259" key="16">
    <source>
        <dbReference type="PROSITE" id="PS50972"/>
    </source>
</evidence>
<dbReference type="GO" id="GO:0004150">
    <property type="term" value="F:dihydroneopterin aldolase activity"/>
    <property type="evidence" value="ECO:0007669"/>
    <property type="project" value="InterPro"/>
</dbReference>
<keyword evidence="11" id="KW-0418">Kinase</keyword>
<dbReference type="CDD" id="cd00739">
    <property type="entry name" value="DHPS"/>
    <property type="match status" value="1"/>
</dbReference>
<dbReference type="GO" id="GO:0005740">
    <property type="term" value="C:mitochondrial envelope"/>
    <property type="evidence" value="ECO:0007669"/>
    <property type="project" value="TreeGrafter"/>
</dbReference>
<reference evidence="18" key="1">
    <citation type="journal article" date="2018" name="Nat. Microbiol.">
        <title>Leveraging single-cell genomics to expand the fungal tree of life.</title>
        <authorList>
            <person name="Ahrendt S.R."/>
            <person name="Quandt C.A."/>
            <person name="Ciobanu D."/>
            <person name="Clum A."/>
            <person name="Salamov A."/>
            <person name="Andreopoulos B."/>
            <person name="Cheng J.F."/>
            <person name="Woyke T."/>
            <person name="Pelin A."/>
            <person name="Henrissat B."/>
            <person name="Reynolds N.K."/>
            <person name="Benny G.L."/>
            <person name="Smith M.E."/>
            <person name="James T.Y."/>
            <person name="Grigoriev I.V."/>
        </authorList>
    </citation>
    <scope>NUCLEOTIDE SEQUENCE [LARGE SCALE GENOMIC DNA]</scope>
    <source>
        <strain evidence="18">Baker2002</strain>
    </source>
</reference>
<dbReference type="PANTHER" id="PTHR20941">
    <property type="entry name" value="FOLATE SYNTHESIS PROTEINS"/>
    <property type="match status" value="1"/>
</dbReference>
<accession>A0A4P9ZEY2</accession>
<comment type="similarity">
    <text evidence="6">In the N-terminal section; belongs to the DHNA family.</text>
</comment>
<proteinExistence type="inferred from homology"/>
<evidence type="ECO:0000256" key="12">
    <source>
        <dbReference type="ARBA" id="ARBA00022840"/>
    </source>
</evidence>
<dbReference type="InterPro" id="IPR043133">
    <property type="entry name" value="GTP-CH-I_C/QueF"/>
</dbReference>
<evidence type="ECO:0000256" key="7">
    <source>
        <dbReference type="ARBA" id="ARBA00009951"/>
    </source>
</evidence>
<evidence type="ECO:0000256" key="4">
    <source>
        <dbReference type="ARBA" id="ARBA00004763"/>
    </source>
</evidence>
<evidence type="ECO:0000313" key="17">
    <source>
        <dbReference type="EMBL" id="RKP30520.1"/>
    </source>
</evidence>
<dbReference type="PROSITE" id="PS50972">
    <property type="entry name" value="PTERIN_BINDING"/>
    <property type="match status" value="1"/>
</dbReference>
<keyword evidence="14" id="KW-0289">Folate biosynthesis</keyword>
<dbReference type="EMBL" id="ML004457">
    <property type="protein sequence ID" value="RKP30520.1"/>
    <property type="molecule type" value="Genomic_DNA"/>
</dbReference>
<evidence type="ECO:0000256" key="11">
    <source>
        <dbReference type="ARBA" id="ARBA00022777"/>
    </source>
</evidence>
<evidence type="ECO:0000256" key="10">
    <source>
        <dbReference type="ARBA" id="ARBA00022741"/>
    </source>
</evidence>
<evidence type="ECO:0000256" key="15">
    <source>
        <dbReference type="ARBA" id="ARBA00023268"/>
    </source>
</evidence>
<dbReference type="GO" id="GO:0046872">
    <property type="term" value="F:metal ion binding"/>
    <property type="evidence" value="ECO:0007669"/>
    <property type="project" value="UniProtKB-KW"/>
</dbReference>
<keyword evidence="15" id="KW-0511">Multifunctional enzyme</keyword>
<evidence type="ECO:0000256" key="13">
    <source>
        <dbReference type="ARBA" id="ARBA00022842"/>
    </source>
</evidence>
<comment type="catalytic activity">
    <reaction evidence="1">
        <text>(7,8-dihydropterin-6-yl)methyl diphosphate + 4-aminobenzoate = 7,8-dihydropteroate + diphosphate</text>
        <dbReference type="Rhea" id="RHEA:19949"/>
        <dbReference type="ChEBI" id="CHEBI:17836"/>
        <dbReference type="ChEBI" id="CHEBI:17839"/>
        <dbReference type="ChEBI" id="CHEBI:33019"/>
        <dbReference type="ChEBI" id="CHEBI:72950"/>
        <dbReference type="EC" id="2.5.1.15"/>
    </reaction>
</comment>
<dbReference type="GO" id="GO:0005524">
    <property type="term" value="F:ATP binding"/>
    <property type="evidence" value="ECO:0007669"/>
    <property type="project" value="UniProtKB-KW"/>
</dbReference>
<comment type="cofactor">
    <cofactor evidence="3">
        <name>Mg(2+)</name>
        <dbReference type="ChEBI" id="CHEBI:18420"/>
    </cofactor>
</comment>
<dbReference type="GO" id="GO:0016301">
    <property type="term" value="F:kinase activity"/>
    <property type="evidence" value="ECO:0007669"/>
    <property type="project" value="UniProtKB-KW"/>
</dbReference>
<dbReference type="Proteomes" id="UP000268321">
    <property type="component" value="Unassembled WGS sequence"/>
</dbReference>
<dbReference type="PANTHER" id="PTHR20941:SF1">
    <property type="entry name" value="FOLIC ACID SYNTHESIS PROTEIN FOL1"/>
    <property type="match status" value="1"/>
</dbReference>
<dbReference type="InterPro" id="IPR045031">
    <property type="entry name" value="DHP_synth-like"/>
</dbReference>
<dbReference type="Pfam" id="PF02152">
    <property type="entry name" value="FolB"/>
    <property type="match status" value="2"/>
</dbReference>
<feature type="domain" description="Pterin-binding" evidence="16">
    <location>
        <begin position="445"/>
        <end position="745"/>
    </location>
</feature>
<evidence type="ECO:0000256" key="1">
    <source>
        <dbReference type="ARBA" id="ARBA00000012"/>
    </source>
</evidence>
<dbReference type="Gene3D" id="3.30.1130.10">
    <property type="match status" value="2"/>
</dbReference>
<dbReference type="GO" id="GO:0004156">
    <property type="term" value="F:dihydropteroate synthase activity"/>
    <property type="evidence" value="ECO:0007669"/>
    <property type="project" value="UniProtKB-EC"/>
</dbReference>
<dbReference type="SMART" id="SM00905">
    <property type="entry name" value="FolB"/>
    <property type="match status" value="2"/>
</dbReference>
<dbReference type="UniPathway" id="UPA00077">
    <property type="reaction ID" value="UER00155"/>
</dbReference>
<dbReference type="Gene3D" id="3.20.20.20">
    <property type="entry name" value="Dihydropteroate synthase-like"/>
    <property type="match status" value="1"/>
</dbReference>
<comment type="similarity">
    <text evidence="7">In the C-terminal section; belongs to the DHPS family.</text>
</comment>
<dbReference type="InterPro" id="IPR006157">
    <property type="entry name" value="FolB_dom"/>
</dbReference>
<dbReference type="InterPro" id="IPR000550">
    <property type="entry name" value="Hppk"/>
</dbReference>
<dbReference type="GO" id="GO:0003848">
    <property type="term" value="F:2-amino-4-hydroxy-6-hydroxymethyldihydropteridine diphosphokinase activity"/>
    <property type="evidence" value="ECO:0007669"/>
    <property type="project" value="UniProtKB-EC"/>
</dbReference>
<evidence type="ECO:0000256" key="8">
    <source>
        <dbReference type="ARBA" id="ARBA00022679"/>
    </source>
</evidence>
<keyword evidence="8" id="KW-0808">Transferase</keyword>